<feature type="binding site" evidence="8">
    <location>
        <position position="291"/>
    </location>
    <ligand>
        <name>FAD</name>
        <dbReference type="ChEBI" id="CHEBI:57692"/>
    </ligand>
</feature>
<comment type="function">
    <text evidence="7">The electron transfer flavoprotein serves as a specific electron acceptor for several dehydrogenases, including five acyl-CoA dehydrogenases, glutaryl-CoA and sarcosine dehydrogenase. It transfers the electrons to the main mitochondrial respiratory chain via ETF-ubiquinone oxidoreductase (ETF dehydrogenase).</text>
</comment>
<dbReference type="GO" id="GO:0045251">
    <property type="term" value="C:electron transfer flavoprotein complex"/>
    <property type="evidence" value="ECO:0007669"/>
    <property type="project" value="UniProtKB-ARBA"/>
</dbReference>
<dbReference type="CDD" id="cd01715">
    <property type="entry name" value="ETF_alpha"/>
    <property type="match status" value="1"/>
</dbReference>
<evidence type="ECO:0000256" key="8">
    <source>
        <dbReference type="PIRSR" id="PIRSR000089-1"/>
    </source>
</evidence>
<feature type="binding site" evidence="8">
    <location>
        <position position="214"/>
    </location>
    <ligand>
        <name>FAD</name>
        <dbReference type="ChEBI" id="CHEBI:57692"/>
    </ligand>
</feature>
<sequence>MFILHSRSKSTLVIAEHNNEKLGPITLSAVTAAKKLGNDDISILVAGSNVSKVAEEAAKVANIKRVIIADSDVLKTQLPERVCDLVVASQNQFKFTHILAGATSFGRSLVPRVAAKLSVSPITEVIAVQSEDTFVRPTYAGNAISKIKSKAPVKLLTVRGTAFEQAAATGGSGKGEQAPKADINTDVSEFVGQELSKSDRPDLQSAKIIVSGGRALKSADNFKILYDLADKLGAAVGASRAAVDAGYCPNDMQIGQTGKIVAPELYIAIGISGAIQHVAGMKDSKVIVAINKDKDCPIFQIADFGLVGDLFKVVPELTEAIKK</sequence>
<evidence type="ECO:0000256" key="6">
    <source>
        <dbReference type="ARBA" id="ARBA00022982"/>
    </source>
</evidence>
<dbReference type="Pfam" id="PF00766">
    <property type="entry name" value="ETF_alpha"/>
    <property type="match status" value="1"/>
</dbReference>
<dbReference type="GO" id="GO:0050660">
    <property type="term" value="F:flavin adenine dinucleotide binding"/>
    <property type="evidence" value="ECO:0007669"/>
    <property type="project" value="InterPro"/>
</dbReference>
<dbReference type="Gene3D" id="3.40.50.620">
    <property type="entry name" value="HUPs"/>
    <property type="match status" value="1"/>
</dbReference>
<dbReference type="PROSITE" id="PS00696">
    <property type="entry name" value="ETF_ALPHA"/>
    <property type="match status" value="1"/>
</dbReference>
<feature type="domain" description="Electron transfer flavoprotein alpha/beta-subunit N-terminal" evidence="9">
    <location>
        <begin position="11"/>
        <end position="194"/>
    </location>
</feature>
<comment type="subunit">
    <text evidence="7">Heterodimer of an alpha and a beta subunit.</text>
</comment>
<protein>
    <recommendedName>
        <fullName evidence="7">Electron transfer flavoprotein subunit alpha</fullName>
        <shortName evidence="7">Alpha-ETF</shortName>
    </recommendedName>
</protein>
<dbReference type="FunFam" id="3.40.50.1220:FF:000001">
    <property type="entry name" value="Electron transfer flavoprotein, alpha subunit"/>
    <property type="match status" value="1"/>
</dbReference>
<comment type="subcellular location">
    <subcellularLocation>
        <location evidence="1 7">Mitochondrion matrix</location>
    </subcellularLocation>
</comment>
<keyword evidence="5 7" id="KW-0274">FAD</keyword>
<dbReference type="FunFam" id="3.40.50.620:FF:000041">
    <property type="entry name" value="Electron transfer flavoprotein alpha subunit"/>
    <property type="match status" value="1"/>
</dbReference>
<dbReference type="SMART" id="SM00893">
    <property type="entry name" value="ETF"/>
    <property type="match status" value="1"/>
</dbReference>
<comment type="similarity">
    <text evidence="2 7">Belongs to the ETF alpha-subunit/FixB family.</text>
</comment>
<dbReference type="WBParaSite" id="ACRNAN_Path_1621.g6302.t1">
    <property type="protein sequence ID" value="ACRNAN_Path_1621.g6302.t1"/>
    <property type="gene ID" value="ACRNAN_Path_1621.g6302"/>
</dbReference>
<feature type="binding site" evidence="8">
    <location>
        <begin position="239"/>
        <end position="240"/>
    </location>
    <ligand>
        <name>FAD</name>
        <dbReference type="ChEBI" id="CHEBI:57692"/>
    </ligand>
</feature>
<comment type="cofactor">
    <cofactor evidence="7 8">
        <name>FAD</name>
        <dbReference type="ChEBI" id="CHEBI:57692"/>
    </cofactor>
    <text evidence="7 8">Binds 1 FAD per dimer.</text>
</comment>
<dbReference type="InterPro" id="IPR029035">
    <property type="entry name" value="DHS-like_NAD/FAD-binding_dom"/>
</dbReference>
<dbReference type="InterPro" id="IPR014730">
    <property type="entry name" value="ETF_a/b_N"/>
</dbReference>
<dbReference type="AlphaFoldDB" id="A0A914C2W6"/>
<evidence type="ECO:0000256" key="2">
    <source>
        <dbReference type="ARBA" id="ARBA00005817"/>
    </source>
</evidence>
<keyword evidence="6 7" id="KW-0249">Electron transport</keyword>
<feature type="binding site" evidence="8">
    <location>
        <begin position="270"/>
        <end position="277"/>
    </location>
    <ligand>
        <name>FAD</name>
        <dbReference type="ChEBI" id="CHEBI:57692"/>
    </ligand>
</feature>
<feature type="binding site" evidence="8">
    <location>
        <begin position="253"/>
        <end position="257"/>
    </location>
    <ligand>
        <name>FAD</name>
        <dbReference type="ChEBI" id="CHEBI:57692"/>
    </ligand>
</feature>
<keyword evidence="7" id="KW-0496">Mitochondrion</keyword>
<evidence type="ECO:0000256" key="3">
    <source>
        <dbReference type="ARBA" id="ARBA00022448"/>
    </source>
</evidence>
<dbReference type="Pfam" id="PF01012">
    <property type="entry name" value="ETF"/>
    <property type="match status" value="1"/>
</dbReference>
<evidence type="ECO:0000256" key="7">
    <source>
        <dbReference type="PIRNR" id="PIRNR000089"/>
    </source>
</evidence>
<keyword evidence="4 7" id="KW-0285">Flavoprotein</keyword>
<evidence type="ECO:0000259" key="9">
    <source>
        <dbReference type="SMART" id="SM00893"/>
    </source>
</evidence>
<dbReference type="SUPFAM" id="SSF52402">
    <property type="entry name" value="Adenine nucleotide alpha hydrolases-like"/>
    <property type="match status" value="1"/>
</dbReference>
<evidence type="ECO:0000256" key="4">
    <source>
        <dbReference type="ARBA" id="ARBA00022630"/>
    </source>
</evidence>
<dbReference type="GO" id="GO:0009055">
    <property type="term" value="F:electron transfer activity"/>
    <property type="evidence" value="ECO:0007669"/>
    <property type="project" value="InterPro"/>
</dbReference>
<dbReference type="InterPro" id="IPR001308">
    <property type="entry name" value="ETF_a/FixB"/>
</dbReference>
<dbReference type="PANTHER" id="PTHR43153:SF1">
    <property type="entry name" value="ELECTRON TRANSFER FLAVOPROTEIN SUBUNIT ALPHA, MITOCHONDRIAL"/>
    <property type="match status" value="1"/>
</dbReference>
<proteinExistence type="inferred from homology"/>
<name>A0A914C2W6_9BILA</name>
<evidence type="ECO:0000256" key="1">
    <source>
        <dbReference type="ARBA" id="ARBA00004305"/>
    </source>
</evidence>
<dbReference type="GO" id="GO:0005759">
    <property type="term" value="C:mitochondrial matrix"/>
    <property type="evidence" value="ECO:0007669"/>
    <property type="project" value="UniProtKB-SubCell"/>
</dbReference>
<dbReference type="PIRSF" id="PIRSF000089">
    <property type="entry name" value="Electra_flavoP_a"/>
    <property type="match status" value="1"/>
</dbReference>
<dbReference type="PANTHER" id="PTHR43153">
    <property type="entry name" value="ELECTRON TRANSFER FLAVOPROTEIN ALPHA"/>
    <property type="match status" value="1"/>
</dbReference>
<evidence type="ECO:0000313" key="10">
    <source>
        <dbReference type="Proteomes" id="UP000887540"/>
    </source>
</evidence>
<reference evidence="11" key="1">
    <citation type="submission" date="2022-11" db="UniProtKB">
        <authorList>
            <consortium name="WormBaseParasite"/>
        </authorList>
    </citation>
    <scope>IDENTIFICATION</scope>
</reference>
<keyword evidence="10" id="KW-1185">Reference proteome</keyword>
<dbReference type="InterPro" id="IPR014731">
    <property type="entry name" value="ETF_asu_C"/>
</dbReference>
<dbReference type="Gene3D" id="3.40.50.1220">
    <property type="entry name" value="TPP-binding domain"/>
    <property type="match status" value="1"/>
</dbReference>
<dbReference type="SUPFAM" id="SSF52467">
    <property type="entry name" value="DHS-like NAD/FAD-binding domain"/>
    <property type="match status" value="1"/>
</dbReference>
<accession>A0A914C2W6</accession>
<organism evidence="10 11">
    <name type="scientific">Acrobeloides nanus</name>
    <dbReference type="NCBI Taxonomy" id="290746"/>
    <lineage>
        <taxon>Eukaryota</taxon>
        <taxon>Metazoa</taxon>
        <taxon>Ecdysozoa</taxon>
        <taxon>Nematoda</taxon>
        <taxon>Chromadorea</taxon>
        <taxon>Rhabditida</taxon>
        <taxon>Tylenchina</taxon>
        <taxon>Cephalobomorpha</taxon>
        <taxon>Cephaloboidea</taxon>
        <taxon>Cephalobidae</taxon>
        <taxon>Acrobeloides</taxon>
    </lineage>
</organism>
<dbReference type="InterPro" id="IPR018206">
    <property type="entry name" value="ETF_asu_C_CS"/>
</dbReference>
<dbReference type="InterPro" id="IPR014729">
    <property type="entry name" value="Rossmann-like_a/b/a_fold"/>
</dbReference>
<dbReference type="Proteomes" id="UP000887540">
    <property type="component" value="Unplaced"/>
</dbReference>
<dbReference type="InterPro" id="IPR033947">
    <property type="entry name" value="ETF_alpha_N"/>
</dbReference>
<keyword evidence="3 7" id="KW-0813">Transport</keyword>
<evidence type="ECO:0000256" key="5">
    <source>
        <dbReference type="ARBA" id="ARBA00022827"/>
    </source>
</evidence>
<dbReference type="GO" id="GO:0033539">
    <property type="term" value="P:fatty acid beta-oxidation using acyl-CoA dehydrogenase"/>
    <property type="evidence" value="ECO:0007669"/>
    <property type="project" value="TreeGrafter"/>
</dbReference>
<evidence type="ECO:0000313" key="11">
    <source>
        <dbReference type="WBParaSite" id="ACRNAN_Path_1621.g6302.t1"/>
    </source>
</evidence>